<feature type="binding site" evidence="5">
    <location>
        <position position="150"/>
    </location>
    <ligand>
        <name>S-adenosyl-L-methionine</name>
        <dbReference type="ChEBI" id="CHEBI:59789"/>
    </ligand>
</feature>
<evidence type="ECO:0000256" key="2">
    <source>
        <dbReference type="ARBA" id="ARBA00022679"/>
    </source>
</evidence>
<dbReference type="SUPFAM" id="SSF53335">
    <property type="entry name" value="S-adenosyl-L-methionine-dependent methyltransferases"/>
    <property type="match status" value="1"/>
</dbReference>
<evidence type="ECO:0000256" key="1">
    <source>
        <dbReference type="ARBA" id="ARBA00022603"/>
    </source>
</evidence>
<dbReference type="PRINTS" id="PR02008">
    <property type="entry name" value="RCMTFAMILY"/>
</dbReference>
<dbReference type="Pfam" id="PF01189">
    <property type="entry name" value="Methyltr_RsmB-F"/>
    <property type="match status" value="2"/>
</dbReference>
<dbReference type="GO" id="GO:0008173">
    <property type="term" value="F:RNA methyltransferase activity"/>
    <property type="evidence" value="ECO:0007669"/>
    <property type="project" value="InterPro"/>
</dbReference>
<dbReference type="EMBL" id="LR862149">
    <property type="protein sequence ID" value="CAD1832093.1"/>
    <property type="molecule type" value="Genomic_DNA"/>
</dbReference>
<keyword evidence="2 5" id="KW-0808">Transferase</keyword>
<keyword evidence="3 5" id="KW-0949">S-adenosyl-L-methionine</keyword>
<keyword evidence="4 5" id="KW-0694">RNA-binding</keyword>
<accession>A0A6V7PN64</accession>
<evidence type="ECO:0000256" key="4">
    <source>
        <dbReference type="ARBA" id="ARBA00022884"/>
    </source>
</evidence>
<sequence>MDSVENGLSSHETVEQDVTLPLPDAFLDFLEENGLDPSIYSMANSTPRYIRLKPGCEDELTEIEAELKCELKKVVWLPGFFAIPPHIQIAGSKSYQLGKIYGMDAASGAAVLALNVLPGDHVLDLCAAPGAKLCMLCDVLGDSGSITGVDFSRHRLAACRTMLQKYSLGNRCRLFVADGTSFSILPVQASFGINPCGANSEHSADRLLEWTSKRAWKDRRRASKARNGTDLVTSDPELIFYGRHSGVVGLCRNQLFRLVDDNEPSTSGYDKVLVDAECTHDGSIKHIQKYEFWGWKTLQRRVLDAERTDNLLNLQLQLLTNGFRLLRVGGSLVYSTCSLTVAQNEGVVEQFLSRNPSAELQQIDIADDWPCRSGRIPKTLRFDPTTSQTSGLFIAKIFKLAT</sequence>
<gene>
    <name evidence="7" type="ORF">CB5_LOCUS15304</name>
</gene>
<dbReference type="InterPro" id="IPR023267">
    <property type="entry name" value="RCMT"/>
</dbReference>
<proteinExistence type="inferred from homology"/>
<comment type="similarity">
    <text evidence="5">Belongs to the class I-like SAM-binding methyltransferase superfamily. RsmB/NOP family.</text>
</comment>
<feature type="binding site" evidence="5">
    <location>
        <position position="275"/>
    </location>
    <ligand>
        <name>S-adenosyl-L-methionine</name>
        <dbReference type="ChEBI" id="CHEBI:59789"/>
    </ligand>
</feature>
<organism evidence="7">
    <name type="scientific">Ananas comosus var. bracteatus</name>
    <name type="common">red pineapple</name>
    <dbReference type="NCBI Taxonomy" id="296719"/>
    <lineage>
        <taxon>Eukaryota</taxon>
        <taxon>Viridiplantae</taxon>
        <taxon>Streptophyta</taxon>
        <taxon>Embryophyta</taxon>
        <taxon>Tracheophyta</taxon>
        <taxon>Spermatophyta</taxon>
        <taxon>Magnoliopsida</taxon>
        <taxon>Liliopsida</taxon>
        <taxon>Poales</taxon>
        <taxon>Bromeliaceae</taxon>
        <taxon>Bromelioideae</taxon>
        <taxon>Ananas</taxon>
    </lineage>
</organism>
<dbReference type="PROSITE" id="PS51686">
    <property type="entry name" value="SAM_MT_RSMB_NOP"/>
    <property type="match status" value="1"/>
</dbReference>
<dbReference type="GO" id="GO:0003723">
    <property type="term" value="F:RNA binding"/>
    <property type="evidence" value="ECO:0007669"/>
    <property type="project" value="UniProtKB-UniRule"/>
</dbReference>
<dbReference type="CDD" id="cd02440">
    <property type="entry name" value="AdoMet_MTases"/>
    <property type="match status" value="1"/>
</dbReference>
<evidence type="ECO:0000256" key="3">
    <source>
        <dbReference type="ARBA" id="ARBA00022691"/>
    </source>
</evidence>
<comment type="caution">
    <text evidence="5">Lacks conserved residue(s) required for the propagation of feature annotation.</text>
</comment>
<feature type="active site" description="Nucleophile" evidence="5">
    <location>
        <position position="337"/>
    </location>
</feature>
<keyword evidence="1 5" id="KW-0489">Methyltransferase</keyword>
<evidence type="ECO:0000256" key="5">
    <source>
        <dbReference type="PROSITE-ProRule" id="PRU01023"/>
    </source>
</evidence>
<dbReference type="InterPro" id="IPR049560">
    <property type="entry name" value="MeTrfase_RsmB-F_NOP2_cat"/>
</dbReference>
<feature type="binding site" evidence="5">
    <location>
        <position position="178"/>
    </location>
    <ligand>
        <name>S-adenosyl-L-methionine</name>
        <dbReference type="ChEBI" id="CHEBI:59789"/>
    </ligand>
</feature>
<feature type="domain" description="SAM-dependent MTase RsmB/NOP-type" evidence="6">
    <location>
        <begin position="35"/>
        <end position="400"/>
    </location>
</feature>
<dbReference type="InterPro" id="IPR023269">
    <property type="entry name" value="RCMT_subfamily_9"/>
</dbReference>
<dbReference type="AlphaFoldDB" id="A0A6V7PN64"/>
<dbReference type="InterPro" id="IPR001678">
    <property type="entry name" value="MeTrfase_RsmB-F_NOP2_dom"/>
</dbReference>
<evidence type="ECO:0000259" key="6">
    <source>
        <dbReference type="PROSITE" id="PS51686"/>
    </source>
</evidence>
<evidence type="ECO:0000313" key="7">
    <source>
        <dbReference type="EMBL" id="CAD1832093.1"/>
    </source>
</evidence>
<dbReference type="InterPro" id="IPR029063">
    <property type="entry name" value="SAM-dependent_MTases_sf"/>
</dbReference>
<dbReference type="PANTHER" id="PTHR22807:SF16">
    <property type="entry name" value="SAM-DEPENDENT MTASE RSMB_NOP-TYPE DOMAIN-CONTAINING PROTEIN"/>
    <property type="match status" value="1"/>
</dbReference>
<dbReference type="GO" id="GO:0001510">
    <property type="term" value="P:RNA methylation"/>
    <property type="evidence" value="ECO:0007669"/>
    <property type="project" value="InterPro"/>
</dbReference>
<reference evidence="7" key="1">
    <citation type="submission" date="2020-07" db="EMBL/GenBank/DDBJ databases">
        <authorList>
            <person name="Lin J."/>
        </authorList>
    </citation>
    <scope>NUCLEOTIDE SEQUENCE</scope>
</reference>
<dbReference type="PANTHER" id="PTHR22807">
    <property type="entry name" value="NOP2 YEAST -RELATED NOL1/NOP2/FMU SUN DOMAIN-CONTAINING"/>
    <property type="match status" value="1"/>
</dbReference>
<protein>
    <recommendedName>
        <fullName evidence="6">SAM-dependent MTase RsmB/NOP-type domain-containing protein</fullName>
    </recommendedName>
</protein>
<dbReference type="Gene3D" id="3.40.50.150">
    <property type="entry name" value="Vaccinia Virus protein VP39"/>
    <property type="match status" value="1"/>
</dbReference>
<dbReference type="PRINTS" id="PR02010">
    <property type="entry name" value="RCMT9"/>
</dbReference>
<name>A0A6V7PN64_ANACO</name>